<dbReference type="AlphaFoldDB" id="A0A3S0C563"/>
<proteinExistence type="predicted"/>
<keyword evidence="6" id="KW-1185">Reference proteome</keyword>
<evidence type="ECO:0000313" key="6">
    <source>
        <dbReference type="Proteomes" id="UP000267585"/>
    </source>
</evidence>
<keyword evidence="1" id="KW-0732">Signal</keyword>
<sequence>MGFCCIYKLYIHPMKKTLLILSILLASCQHKKSEVKELPTRNEALYTVLESETTGINFSNELKENTYMNGLFYEYYYNGAGVAVADFNNDDLADIYFISSLSENQLYLNKGDMQFQNVSKAANAGGGYGFGTGVTVVDINNDGLMDIYYCKSGKISDPDKRRNELLINKGVNAQGTPVFKNEAHNYGLDFPDFTTQATFFDYDKDGDLDLFVINHGIELYDENVMEDLIHQKSEFRGERLFRNDNGKYVNVSDEAGIINSLLGFGLGISVGDLNNDGWPDVYVGNDFSEKDHLYINNKNGSFREVSLDAFGHVSNFSMGNDIADINNDGLLDIMTVDMMAEDNYTQKTSMSGMNPAKFYKHVNLGLHNQYMYNALQLNSGINKESGNPQFSDIAPIAGVTSTDWSWAPLFFDMDNDGKKDLFVSNGIKRDFRNNDFVNYRKKKQAEVIANKEIQTESYIADLLSKMPTREKENYFFLNNGADLKYIKQDIFQPLSNSNGAAYADFDNDGDLDIVVNNSSSSSFIYRNNSSNNNYVGLKLQGTANNVDALGARVILWSKSGNQYLEHYYTRGFQSAMAHNLHFGIGQDKKVDSIVVVWPNSTYEVFVDVPINKTVTLAYNKEKVAPYNYSTSSEGIFTNITKASKINFSHKENDFNDFSEETLLPHRMSQLGPALAVADVNNDGLDDFFIGGAKDQASQLFFQDSEGKFRATTRPFAKDSKHEDVGAIFFDADNDGDLDLYVISGGSEKTPNDQYYLDRLYVNDGEGKFLKSATALPNVVNSGLRAAVADYDQDGDLDLFVGGRVLPGSYGRLTKSYLLENQSANGILKFTDVTNSSIPEMIDHTMVTAATWHDFNGDNYPDLLVANEWGPIELFVNEGGILQNMTKDYGLDKNIGWWSSLTLEDIDDDGDMDIIAGNLGLNYKYKASFKAPFYMYINDFDDNKKEDIVLGYQQDSTVYPVRGRQCSSEQMPFIKEKFKTYNDFGSATINEIYGDKLKQGISYEATDFSTSILYNQGGNFSFSPLPNRVQLSSVNSILVDDYNKDKQRDILLLGNLYGSEVETPRNDASYGFLLLGTNGKEFNYLANQKANLWAKGDIKDAANINLASGKGILFARNNGELSLIRVN</sequence>
<comment type="caution">
    <text evidence="5">The sequence shown here is derived from an EMBL/GenBank/DDBJ whole genome shotgun (WGS) entry which is preliminary data.</text>
</comment>
<evidence type="ECO:0000313" key="5">
    <source>
        <dbReference type="EMBL" id="RTE52371.1"/>
    </source>
</evidence>
<dbReference type="InterPro" id="IPR027039">
    <property type="entry name" value="Crtac1"/>
</dbReference>
<dbReference type="InterPro" id="IPR028994">
    <property type="entry name" value="Integrin_alpha_N"/>
</dbReference>
<accession>A0A3S0C563</accession>
<dbReference type="PANTHER" id="PTHR16026">
    <property type="entry name" value="CARTILAGE ACIDIC PROTEIN 1"/>
    <property type="match status" value="1"/>
</dbReference>
<dbReference type="InterPro" id="IPR013519">
    <property type="entry name" value="Int_alpha_beta-p"/>
</dbReference>
<name>A0A3S0C563_9FLAO</name>
<evidence type="ECO:0000256" key="3">
    <source>
        <dbReference type="ARBA" id="ARBA00023180"/>
    </source>
</evidence>
<keyword evidence="2" id="KW-0677">Repeat</keyword>
<dbReference type="PANTHER" id="PTHR16026:SF0">
    <property type="entry name" value="CARTILAGE ACIDIC PROTEIN 1"/>
    <property type="match status" value="1"/>
</dbReference>
<evidence type="ECO:0000259" key="4">
    <source>
        <dbReference type="Pfam" id="PF07593"/>
    </source>
</evidence>
<dbReference type="InterPro" id="IPR011519">
    <property type="entry name" value="UnbV_ASPIC"/>
</dbReference>
<dbReference type="Gene3D" id="2.130.10.130">
    <property type="entry name" value="Integrin alpha, N-terminal"/>
    <property type="match status" value="3"/>
</dbReference>
<keyword evidence="3" id="KW-0325">Glycoprotein</keyword>
<gene>
    <name evidence="5" type="ORF">EHW67_19535</name>
</gene>
<dbReference type="Pfam" id="PF13517">
    <property type="entry name" value="FG-GAP_3"/>
    <property type="match status" value="5"/>
</dbReference>
<feature type="domain" description="ASPIC/UnbV" evidence="4">
    <location>
        <begin position="548"/>
        <end position="615"/>
    </location>
</feature>
<dbReference type="Pfam" id="PF07593">
    <property type="entry name" value="UnbV_ASPIC"/>
    <property type="match status" value="1"/>
</dbReference>
<dbReference type="Proteomes" id="UP000267585">
    <property type="component" value="Unassembled WGS sequence"/>
</dbReference>
<dbReference type="EMBL" id="RQPJ01000021">
    <property type="protein sequence ID" value="RTE52371.1"/>
    <property type="molecule type" value="Genomic_DNA"/>
</dbReference>
<dbReference type="SUPFAM" id="SSF69318">
    <property type="entry name" value="Integrin alpha N-terminal domain"/>
    <property type="match status" value="3"/>
</dbReference>
<dbReference type="SMART" id="SM00191">
    <property type="entry name" value="Int_alpha"/>
    <property type="match status" value="4"/>
</dbReference>
<organism evidence="5 6">
    <name type="scientific">Arenibacter aquaticus</name>
    <dbReference type="NCBI Taxonomy" id="2489054"/>
    <lineage>
        <taxon>Bacteria</taxon>
        <taxon>Pseudomonadati</taxon>
        <taxon>Bacteroidota</taxon>
        <taxon>Flavobacteriia</taxon>
        <taxon>Flavobacteriales</taxon>
        <taxon>Flavobacteriaceae</taxon>
        <taxon>Arenibacter</taxon>
    </lineage>
</organism>
<dbReference type="InterPro" id="IPR013517">
    <property type="entry name" value="FG-GAP"/>
</dbReference>
<protein>
    <recommendedName>
        <fullName evidence="4">ASPIC/UnbV domain-containing protein</fullName>
    </recommendedName>
</protein>
<reference evidence="5 6" key="1">
    <citation type="submission" date="2018-11" db="EMBL/GenBank/DDBJ databases">
        <title>Arenibacter aquaticus sp.nov., a marine bacterium isolated from surface seawater in the South China Sea.</title>
        <authorList>
            <person name="Guo J."/>
            <person name="Sun J."/>
        </authorList>
    </citation>
    <scope>NUCLEOTIDE SEQUENCE [LARGE SCALE GENOMIC DNA]</scope>
    <source>
        <strain evidence="5 6">GUO666</strain>
    </source>
</reference>
<evidence type="ECO:0000256" key="2">
    <source>
        <dbReference type="ARBA" id="ARBA00022737"/>
    </source>
</evidence>
<evidence type="ECO:0000256" key="1">
    <source>
        <dbReference type="ARBA" id="ARBA00022729"/>
    </source>
</evidence>